<keyword evidence="3" id="KW-1185">Reference proteome</keyword>
<dbReference type="AlphaFoldDB" id="A0A2N8PG68"/>
<accession>A0A2N8PG68</accession>
<keyword evidence="1" id="KW-0472">Membrane</keyword>
<comment type="caution">
    <text evidence="2">The sequence shown here is derived from an EMBL/GenBank/DDBJ whole genome shotgun (WGS) entry which is preliminary data.</text>
</comment>
<organism evidence="2 3">
    <name type="scientific">Streptomyces noursei</name>
    <name type="common">Streptomyces albulus</name>
    <dbReference type="NCBI Taxonomy" id="1971"/>
    <lineage>
        <taxon>Bacteria</taxon>
        <taxon>Bacillati</taxon>
        <taxon>Actinomycetota</taxon>
        <taxon>Actinomycetes</taxon>
        <taxon>Kitasatosporales</taxon>
        <taxon>Streptomycetaceae</taxon>
        <taxon>Streptomyces</taxon>
    </lineage>
</organism>
<sequence length="70" mass="7046">MTVLTTETATARCHEEVGGRPPVARTADTVVAILAVTLLSLALALCGALIAEDGSGVRDEGPVTDTSHGS</sequence>
<proteinExistence type="predicted"/>
<dbReference type="EMBL" id="LJSN01000002">
    <property type="protein sequence ID" value="PNE40018.1"/>
    <property type="molecule type" value="Genomic_DNA"/>
</dbReference>
<dbReference type="Proteomes" id="UP000236047">
    <property type="component" value="Unassembled WGS sequence"/>
</dbReference>
<evidence type="ECO:0000313" key="2">
    <source>
        <dbReference type="EMBL" id="PNE40018.1"/>
    </source>
</evidence>
<protein>
    <submittedName>
        <fullName evidence="2">Uncharacterized protein</fullName>
    </submittedName>
</protein>
<name>A0A2N8PG68_STRNR</name>
<dbReference type="RefSeq" id="WP_102922708.1">
    <property type="nucleotide sequence ID" value="NZ_LJSN01000002.1"/>
</dbReference>
<gene>
    <name evidence="2" type="ORF">AOB60_02940</name>
</gene>
<reference evidence="3" key="1">
    <citation type="submission" date="2015-09" db="EMBL/GenBank/DDBJ databases">
        <authorList>
            <person name="Graham D.E."/>
            <person name="Mahan K.M."/>
            <person name="Klingeman D.M."/>
            <person name="Fida T."/>
            <person name="Giannone R.J."/>
            <person name="Hettich R.L."/>
            <person name="Parry R.J."/>
            <person name="Spain J.C."/>
        </authorList>
    </citation>
    <scope>NUCLEOTIDE SEQUENCE [LARGE SCALE GENOMIC DNA]</scope>
    <source>
        <strain evidence="3">JCM 4701</strain>
    </source>
</reference>
<evidence type="ECO:0000313" key="3">
    <source>
        <dbReference type="Proteomes" id="UP000236047"/>
    </source>
</evidence>
<keyword evidence="1" id="KW-1133">Transmembrane helix</keyword>
<keyword evidence="1" id="KW-0812">Transmembrane</keyword>
<evidence type="ECO:0000256" key="1">
    <source>
        <dbReference type="SAM" id="Phobius"/>
    </source>
</evidence>
<feature type="transmembrane region" description="Helical" evidence="1">
    <location>
        <begin position="30"/>
        <end position="51"/>
    </location>
</feature>